<sequence length="796" mass="92104">MKIDMDNLPPIIGYNVKELEFWKLKFSDNARHCHIFHKMVRDGVQINGQLQLERGIPRFYIKIAVEDLPSAISVWLTPEFEKFLLCYLFTGHNEGFPTYLKPLEIPKPNPDSDYFYKHIKRELERDAAIFRNEEQDGVKGTHVMAKYPFGSIDYGFFPLTQADLLVTLASTTPYVYSFVATTIPDLQNNKLPIEERDIAAGQHLDAVFKEIPTNTIIDKTICGVGATWLEIHSERNSIIIEPNVPVIIGKEQQHPNIIGVYGETMSAAMVKQRISERTGPVKLMTTPDSYPKVINALKQLRIPYLQDYFLLFDECEKIVAEVDYRQHITLPIDDFFKFANKAMVSATPIVIDDPRFEEQEFKIIKIRPTYDYSKELELKPTNNVEVMLKQTLNSLNMEDTPICIFYNSVQGIKELIDSFKIGDYTNVYCSTEAQRELHKEGYKAFDSVTDKSGKTVLNKYNFFTSRFYSAVDITLDYKPAVIMITQVYKVLPNQTPYSLIDPETEAIQIVGRFRNGTGKITHITNTNSKMICKDKTELETFLREEHAGFHKLLDLRKTLTTQGEICVLDQAIERVEYKRLGFVTDKGEINYFRYNNAYLDERLKMLYRYPAILHKAYCRSGAFKVVSKAEYAAYTDNDRKILDDKTRLKSERITLLFSIFSRICLSSKSYDMEFLKELQREYALYYDAYNTIGLRKVRELNFVDSDVRTEIKRVKFLKQATDESVINEVYAAFAPNTVYKTSEINSKMKAIFDSYSIEYDRRGVGNSIMLYFEATEARTGTKRTWKLGAKKFQSVT</sequence>
<protein>
    <submittedName>
        <fullName evidence="1">Uncharacterized protein</fullName>
    </submittedName>
</protein>
<evidence type="ECO:0000313" key="1">
    <source>
        <dbReference type="EMBL" id="AFL76699.1"/>
    </source>
</evidence>
<dbReference type="PATRIC" id="fig|679935.3.peg.277"/>
<dbReference type="EMBL" id="CP003274">
    <property type="protein sequence ID" value="AFL76699.1"/>
    <property type="molecule type" value="Genomic_DNA"/>
</dbReference>
<dbReference type="HOGENOM" id="CLU_019296_0_0_10"/>
<organism evidence="1 2">
    <name type="scientific">Alistipes finegoldii (strain DSM 17242 / JCM 16770 / CCUG 46020 / CIP 107999 / KCTC 15236 / AHN 2437)</name>
    <dbReference type="NCBI Taxonomy" id="679935"/>
    <lineage>
        <taxon>Bacteria</taxon>
        <taxon>Pseudomonadati</taxon>
        <taxon>Bacteroidota</taxon>
        <taxon>Bacteroidia</taxon>
        <taxon>Bacteroidales</taxon>
        <taxon>Rikenellaceae</taxon>
        <taxon>Alistipes</taxon>
    </lineage>
</organism>
<gene>
    <name evidence="1" type="ordered locus">Alfi_0296</name>
</gene>
<reference evidence="2" key="1">
    <citation type="journal article" date="2013" name="Stand. Genomic Sci.">
        <title>Complete genome sequence of the bile-resistant pigment-producing anaerobe Alistipes finegoldii type strain (AHN2437(T)).</title>
        <authorList>
            <person name="Mavromatis K."/>
            <person name="Stackebrandt E."/>
            <person name="Munk C."/>
            <person name="Lapidus A."/>
            <person name="Nolan M."/>
            <person name="Lucas S."/>
            <person name="Hammon N."/>
            <person name="Deshpande S."/>
            <person name="Cheng J.F."/>
            <person name="Tapia R."/>
            <person name="Goodwin L.A."/>
            <person name="Pitluck S."/>
            <person name="Liolios K."/>
            <person name="Pagani I."/>
            <person name="Ivanova N."/>
            <person name="Mikhailova N."/>
            <person name="Huntemann M."/>
            <person name="Pati A."/>
            <person name="Chen A."/>
            <person name="Palaniappan K."/>
            <person name="Land M."/>
            <person name="Hauser L."/>
            <person name="Rohde M."/>
            <person name="Gronow S."/>
            <person name="Goker M."/>
            <person name="Detter J.C."/>
            <person name="Bristow J."/>
            <person name="Eisen J.A."/>
            <person name="Markowitz V."/>
            <person name="Hugenholtz P."/>
            <person name="Kyrpides N.C."/>
            <person name="Klenk H.P."/>
            <person name="Woyke T."/>
        </authorList>
    </citation>
    <scope>NUCLEOTIDE SEQUENCE</scope>
    <source>
        <strain evidence="2">DSM 17242 / JCM 16770 / AHN 2437 / CCUG 46020 / CIP 107999</strain>
    </source>
</reference>
<dbReference type="eggNOG" id="COG0513">
    <property type="taxonomic scope" value="Bacteria"/>
</dbReference>
<evidence type="ECO:0000313" key="2">
    <source>
        <dbReference type="Proteomes" id="UP000006052"/>
    </source>
</evidence>
<dbReference type="Proteomes" id="UP000006052">
    <property type="component" value="Chromosome"/>
</dbReference>
<dbReference type="RefSeq" id="WP_014774495.1">
    <property type="nucleotide sequence ID" value="NC_018011.1"/>
</dbReference>
<accession>I3YI81</accession>
<name>I3YI81_ALIFI</name>
<dbReference type="KEGG" id="afd:Alfi_0296"/>
<proteinExistence type="predicted"/>
<dbReference type="AlphaFoldDB" id="I3YI81"/>
<dbReference type="STRING" id="679935.Alfi_0296"/>